<dbReference type="GeneID" id="66054245"/>
<dbReference type="Proteomes" id="UP000006906">
    <property type="component" value="Chromosome 7"/>
</dbReference>
<protein>
    <submittedName>
        <fullName evidence="2">Uncharacterized protein</fullName>
    </submittedName>
</protein>
<reference evidence="2 3" key="1">
    <citation type="journal article" date="2007" name="Science">
        <title>The Chlamydomonas genome reveals the evolution of key animal and plant functions.</title>
        <authorList>
            <person name="Merchant S.S."/>
            <person name="Prochnik S.E."/>
            <person name="Vallon O."/>
            <person name="Harris E.H."/>
            <person name="Karpowicz S.J."/>
            <person name="Witman G.B."/>
            <person name="Terry A."/>
            <person name="Salamov A."/>
            <person name="Fritz-Laylin L.K."/>
            <person name="Marechal-Drouard L."/>
            <person name="Marshall W.F."/>
            <person name="Qu L.H."/>
            <person name="Nelson D.R."/>
            <person name="Sanderfoot A.A."/>
            <person name="Spalding M.H."/>
            <person name="Kapitonov V.V."/>
            <person name="Ren Q."/>
            <person name="Ferris P."/>
            <person name="Lindquist E."/>
            <person name="Shapiro H."/>
            <person name="Lucas S.M."/>
            <person name="Grimwood J."/>
            <person name="Schmutz J."/>
            <person name="Cardol P."/>
            <person name="Cerutti H."/>
            <person name="Chanfreau G."/>
            <person name="Chen C.L."/>
            <person name="Cognat V."/>
            <person name="Croft M.T."/>
            <person name="Dent R."/>
            <person name="Dutcher S."/>
            <person name="Fernandez E."/>
            <person name="Fukuzawa H."/>
            <person name="Gonzalez-Ballester D."/>
            <person name="Gonzalez-Halphen D."/>
            <person name="Hallmann A."/>
            <person name="Hanikenne M."/>
            <person name="Hippler M."/>
            <person name="Inwood W."/>
            <person name="Jabbari K."/>
            <person name="Kalanon M."/>
            <person name="Kuras R."/>
            <person name="Lefebvre P.A."/>
            <person name="Lemaire S.D."/>
            <person name="Lobanov A.V."/>
            <person name="Lohr M."/>
            <person name="Manuell A."/>
            <person name="Meier I."/>
            <person name="Mets L."/>
            <person name="Mittag M."/>
            <person name="Mittelmeier T."/>
            <person name="Moroney J.V."/>
            <person name="Moseley J."/>
            <person name="Napoli C."/>
            <person name="Nedelcu A.M."/>
            <person name="Niyogi K."/>
            <person name="Novoselov S.V."/>
            <person name="Paulsen I.T."/>
            <person name="Pazour G."/>
            <person name="Purton S."/>
            <person name="Ral J.P."/>
            <person name="Riano-Pachon D.M."/>
            <person name="Riekhof W."/>
            <person name="Rymarquis L."/>
            <person name="Schroda M."/>
            <person name="Stern D."/>
            <person name="Umen J."/>
            <person name="Willows R."/>
            <person name="Wilson N."/>
            <person name="Zimmer S.L."/>
            <person name="Allmer J."/>
            <person name="Balk J."/>
            <person name="Bisova K."/>
            <person name="Chen C.J."/>
            <person name="Elias M."/>
            <person name="Gendler K."/>
            <person name="Hauser C."/>
            <person name="Lamb M.R."/>
            <person name="Ledford H."/>
            <person name="Long J.C."/>
            <person name="Minagawa J."/>
            <person name="Page M.D."/>
            <person name="Pan J."/>
            <person name="Pootakham W."/>
            <person name="Roje S."/>
            <person name="Rose A."/>
            <person name="Stahlberg E."/>
            <person name="Terauchi A.M."/>
            <person name="Yang P."/>
            <person name="Ball S."/>
            <person name="Bowler C."/>
            <person name="Dieckmann C.L."/>
            <person name="Gladyshev V.N."/>
            <person name="Green P."/>
            <person name="Jorgensen R."/>
            <person name="Mayfield S."/>
            <person name="Mueller-Roeber B."/>
            <person name="Rajamani S."/>
            <person name="Sayre R.T."/>
            <person name="Brokstein P."/>
            <person name="Dubchak I."/>
            <person name="Goodstein D."/>
            <person name="Hornick L."/>
            <person name="Huang Y.W."/>
            <person name="Jhaveri J."/>
            <person name="Luo Y."/>
            <person name="Martinez D."/>
            <person name="Ngau W.C."/>
            <person name="Otillar B."/>
            <person name="Poliakov A."/>
            <person name="Porter A."/>
            <person name="Szajkowski L."/>
            <person name="Werner G."/>
            <person name="Zhou K."/>
            <person name="Grigoriev I.V."/>
            <person name="Rokhsar D.S."/>
            <person name="Grossman A.R."/>
        </authorList>
    </citation>
    <scope>NUCLEOTIDE SEQUENCE [LARGE SCALE GENOMIC DNA]</scope>
    <source>
        <strain evidence="3">CC-503</strain>
    </source>
</reference>
<name>A0A2K3DLS0_CHLRE</name>
<dbReference type="KEGG" id="cre:CHLRE_07g356980v5"/>
<evidence type="ECO:0000256" key="1">
    <source>
        <dbReference type="SAM" id="MobiDB-lite"/>
    </source>
</evidence>
<sequence>MRARQWPVAAAAGRPTTSSSSSSSSSSRRRSLPPLPSLLLLLAAASLIALGSLTPALAVATADTATDSTAAAATAAADSAPGDLMESVASFQAGATAAAAAPDAAAATADSAAADGGGGAFVARAPQQAAAAGVNTSASVQGPDPAANQTITQECAAYTAAPGRPGDTSLTVRSADGSAVTSVLLVADDLGGPNGTAGARLGAVEVRDVVLRHPRLGGLVMSLLWLPYDDDAGALAAAAASPRLLDEGTGGNSSSGVSVVIKEARQGGSGSDLAGASFSDSAPGGGPMSYWAAAGNASANYTPATPLSTFGALGTPSRGRWALVVEDVRAGANASRVSPVLLQWTLVLCPPLDSPPPTWLTQLMQQQAANPGAVGLLGGGSLRGGLGAAGVFGAGGGLFGAGGGGGRLGAASPVATRATVTATTAFKPYSALADEAVASAVRGYANFQTLFGLPYQPKPLINQWLPWVELLTGGTDATIQNRVWPGKIVYYALQTEIT</sequence>
<dbReference type="OrthoDB" id="547593at2759"/>
<proteinExistence type="predicted"/>
<keyword evidence="3" id="KW-1185">Reference proteome</keyword>
<feature type="region of interest" description="Disordered" evidence="1">
    <location>
        <begin position="1"/>
        <end position="30"/>
    </location>
</feature>
<dbReference type="InParanoid" id="A0A2K3DLS0"/>
<dbReference type="RefSeq" id="XP_042923246.1">
    <property type="nucleotide sequence ID" value="XM_043064678.1"/>
</dbReference>
<dbReference type="AlphaFoldDB" id="A0A2K3DLS0"/>
<evidence type="ECO:0000313" key="2">
    <source>
        <dbReference type="EMBL" id="PNW81461.1"/>
    </source>
</evidence>
<accession>A0A2K3DLS0</accession>
<evidence type="ECO:0000313" key="3">
    <source>
        <dbReference type="Proteomes" id="UP000006906"/>
    </source>
</evidence>
<feature type="compositionally biased region" description="Low complexity" evidence="1">
    <location>
        <begin position="9"/>
        <end position="26"/>
    </location>
</feature>
<organism evidence="2 3">
    <name type="scientific">Chlamydomonas reinhardtii</name>
    <name type="common">Chlamydomonas smithii</name>
    <dbReference type="NCBI Taxonomy" id="3055"/>
    <lineage>
        <taxon>Eukaryota</taxon>
        <taxon>Viridiplantae</taxon>
        <taxon>Chlorophyta</taxon>
        <taxon>core chlorophytes</taxon>
        <taxon>Chlorophyceae</taxon>
        <taxon>CS clade</taxon>
        <taxon>Chlamydomonadales</taxon>
        <taxon>Chlamydomonadaceae</taxon>
        <taxon>Chlamydomonas</taxon>
    </lineage>
</organism>
<gene>
    <name evidence="2" type="ORF">CHLRE_07g356980v5</name>
</gene>
<dbReference type="EMBL" id="CM008968">
    <property type="protein sequence ID" value="PNW81461.1"/>
    <property type="molecule type" value="Genomic_DNA"/>
</dbReference>
<dbReference type="Gramene" id="PNW81461">
    <property type="protein sequence ID" value="PNW81461"/>
    <property type="gene ID" value="CHLRE_07g356980v5"/>
</dbReference>